<gene>
    <name evidence="2" type="ORF">PoB_003917200</name>
</gene>
<accession>A0AAV4AZG3</accession>
<comment type="caution">
    <text evidence="2">The sequence shown here is derived from an EMBL/GenBank/DDBJ whole genome shotgun (WGS) entry which is preliminary data.</text>
</comment>
<sequence length="106" mass="12276">MPLYFSTWQSLWRMVPGDYNEISQVVDMTEVTSWAGILEEWLQCHLGVTLIIINHLTLYRHNDEHLQISTIFIINAIITTITIIITIIITIKLMFNLTINTTIKSS</sequence>
<keyword evidence="1" id="KW-0812">Transmembrane</keyword>
<proteinExistence type="predicted"/>
<evidence type="ECO:0000313" key="3">
    <source>
        <dbReference type="Proteomes" id="UP000735302"/>
    </source>
</evidence>
<keyword evidence="1" id="KW-0472">Membrane</keyword>
<dbReference type="AlphaFoldDB" id="A0AAV4AZG3"/>
<reference evidence="2 3" key="1">
    <citation type="journal article" date="2021" name="Elife">
        <title>Chloroplast acquisition without the gene transfer in kleptoplastic sea slugs, Plakobranchus ocellatus.</title>
        <authorList>
            <person name="Maeda T."/>
            <person name="Takahashi S."/>
            <person name="Yoshida T."/>
            <person name="Shimamura S."/>
            <person name="Takaki Y."/>
            <person name="Nagai Y."/>
            <person name="Toyoda A."/>
            <person name="Suzuki Y."/>
            <person name="Arimoto A."/>
            <person name="Ishii H."/>
            <person name="Satoh N."/>
            <person name="Nishiyama T."/>
            <person name="Hasebe M."/>
            <person name="Maruyama T."/>
            <person name="Minagawa J."/>
            <person name="Obokata J."/>
            <person name="Shigenobu S."/>
        </authorList>
    </citation>
    <scope>NUCLEOTIDE SEQUENCE [LARGE SCALE GENOMIC DNA]</scope>
</reference>
<organism evidence="2 3">
    <name type="scientific">Plakobranchus ocellatus</name>
    <dbReference type="NCBI Taxonomy" id="259542"/>
    <lineage>
        <taxon>Eukaryota</taxon>
        <taxon>Metazoa</taxon>
        <taxon>Spiralia</taxon>
        <taxon>Lophotrochozoa</taxon>
        <taxon>Mollusca</taxon>
        <taxon>Gastropoda</taxon>
        <taxon>Heterobranchia</taxon>
        <taxon>Euthyneura</taxon>
        <taxon>Panpulmonata</taxon>
        <taxon>Sacoglossa</taxon>
        <taxon>Placobranchoidea</taxon>
        <taxon>Plakobranchidae</taxon>
        <taxon>Plakobranchus</taxon>
    </lineage>
</organism>
<protein>
    <submittedName>
        <fullName evidence="2">Uncharacterized protein</fullName>
    </submittedName>
</protein>
<keyword evidence="1" id="KW-1133">Transmembrane helix</keyword>
<dbReference type="EMBL" id="BLXT01004445">
    <property type="protein sequence ID" value="GFO12667.1"/>
    <property type="molecule type" value="Genomic_DNA"/>
</dbReference>
<feature type="transmembrane region" description="Helical" evidence="1">
    <location>
        <begin position="68"/>
        <end position="95"/>
    </location>
</feature>
<name>A0AAV4AZG3_9GAST</name>
<keyword evidence="3" id="KW-1185">Reference proteome</keyword>
<evidence type="ECO:0000256" key="1">
    <source>
        <dbReference type="SAM" id="Phobius"/>
    </source>
</evidence>
<dbReference type="Proteomes" id="UP000735302">
    <property type="component" value="Unassembled WGS sequence"/>
</dbReference>
<evidence type="ECO:0000313" key="2">
    <source>
        <dbReference type="EMBL" id="GFO12667.1"/>
    </source>
</evidence>